<accession>A0A699JTW7</accession>
<protein>
    <submittedName>
        <fullName evidence="2">Uncharacterized protein</fullName>
    </submittedName>
</protein>
<feature type="compositionally biased region" description="Basic and acidic residues" evidence="1">
    <location>
        <begin position="54"/>
        <end position="72"/>
    </location>
</feature>
<dbReference type="AlphaFoldDB" id="A0A699JTW7"/>
<name>A0A699JTW7_TANCI</name>
<gene>
    <name evidence="2" type="ORF">Tci_625432</name>
</gene>
<proteinExistence type="predicted"/>
<dbReference type="EMBL" id="BKCJ010441008">
    <property type="protein sequence ID" value="GFA53460.1"/>
    <property type="molecule type" value="Genomic_DNA"/>
</dbReference>
<evidence type="ECO:0000256" key="1">
    <source>
        <dbReference type="SAM" id="MobiDB-lite"/>
    </source>
</evidence>
<comment type="caution">
    <text evidence="2">The sequence shown here is derived from an EMBL/GenBank/DDBJ whole genome shotgun (WGS) entry which is preliminary data.</text>
</comment>
<feature type="region of interest" description="Disordered" evidence="1">
    <location>
        <begin position="47"/>
        <end position="72"/>
    </location>
</feature>
<evidence type="ECO:0000313" key="2">
    <source>
        <dbReference type="EMBL" id="GFA53460.1"/>
    </source>
</evidence>
<organism evidence="2">
    <name type="scientific">Tanacetum cinerariifolium</name>
    <name type="common">Dalmatian daisy</name>
    <name type="synonym">Chrysanthemum cinerariifolium</name>
    <dbReference type="NCBI Taxonomy" id="118510"/>
    <lineage>
        <taxon>Eukaryota</taxon>
        <taxon>Viridiplantae</taxon>
        <taxon>Streptophyta</taxon>
        <taxon>Embryophyta</taxon>
        <taxon>Tracheophyta</taxon>
        <taxon>Spermatophyta</taxon>
        <taxon>Magnoliopsida</taxon>
        <taxon>eudicotyledons</taxon>
        <taxon>Gunneridae</taxon>
        <taxon>Pentapetalae</taxon>
        <taxon>asterids</taxon>
        <taxon>campanulids</taxon>
        <taxon>Asterales</taxon>
        <taxon>Asteraceae</taxon>
        <taxon>Asteroideae</taxon>
        <taxon>Anthemideae</taxon>
        <taxon>Anthemidinae</taxon>
        <taxon>Tanacetum</taxon>
    </lineage>
</organism>
<sequence length="147" mass="16875">MAICTKLSDKVTHLENELTSTKAVYNKALITLTKRVKKLEKKLKHKRSRAVIDSSKEEKASLDHEGSPKHGRMIEEIDKDENVNLVKRNNDETLVETLLDIKRSAAKDKGKAIMQESESPKKINKKEIMQISLDDEIAQRFYEEKQA</sequence>
<reference evidence="2" key="1">
    <citation type="journal article" date="2019" name="Sci. Rep.">
        <title>Draft genome of Tanacetum cinerariifolium, the natural source of mosquito coil.</title>
        <authorList>
            <person name="Yamashiro T."/>
            <person name="Shiraishi A."/>
            <person name="Satake H."/>
            <person name="Nakayama K."/>
        </authorList>
    </citation>
    <scope>NUCLEOTIDE SEQUENCE</scope>
</reference>